<organism evidence="3 4">
    <name type="scientific">Flexivirga alba</name>
    <dbReference type="NCBI Taxonomy" id="702742"/>
    <lineage>
        <taxon>Bacteria</taxon>
        <taxon>Bacillati</taxon>
        <taxon>Actinomycetota</taxon>
        <taxon>Actinomycetes</taxon>
        <taxon>Micrococcales</taxon>
        <taxon>Dermacoccaceae</taxon>
        <taxon>Flexivirga</taxon>
    </lineage>
</organism>
<feature type="region of interest" description="Disordered" evidence="1">
    <location>
        <begin position="53"/>
        <end position="117"/>
    </location>
</feature>
<dbReference type="NCBIfam" id="TIGR02605">
    <property type="entry name" value="CxxC_CxxC_SSSS"/>
    <property type="match status" value="1"/>
</dbReference>
<comment type="caution">
    <text evidence="3">The sequence shown here is derived from an EMBL/GenBank/DDBJ whole genome shotgun (WGS) entry which is preliminary data.</text>
</comment>
<feature type="compositionally biased region" description="Low complexity" evidence="1">
    <location>
        <begin position="72"/>
        <end position="117"/>
    </location>
</feature>
<evidence type="ECO:0000313" key="3">
    <source>
        <dbReference type="EMBL" id="MFC6703828.1"/>
    </source>
</evidence>
<dbReference type="EMBL" id="JBHSWH010000001">
    <property type="protein sequence ID" value="MFC6703828.1"/>
    <property type="molecule type" value="Genomic_DNA"/>
</dbReference>
<protein>
    <submittedName>
        <fullName evidence="3">FmdB family zinc ribbon protein</fullName>
    </submittedName>
</protein>
<evidence type="ECO:0000259" key="2">
    <source>
        <dbReference type="SMART" id="SM00834"/>
    </source>
</evidence>
<reference evidence="4" key="1">
    <citation type="journal article" date="2019" name="Int. J. Syst. Evol. Microbiol.">
        <title>The Global Catalogue of Microorganisms (GCM) 10K type strain sequencing project: providing services to taxonomists for standard genome sequencing and annotation.</title>
        <authorList>
            <consortium name="The Broad Institute Genomics Platform"/>
            <consortium name="The Broad Institute Genome Sequencing Center for Infectious Disease"/>
            <person name="Wu L."/>
            <person name="Ma J."/>
        </authorList>
    </citation>
    <scope>NUCLEOTIDE SEQUENCE [LARGE SCALE GENOMIC DNA]</scope>
    <source>
        <strain evidence="4">CCUG 58127</strain>
    </source>
</reference>
<dbReference type="InterPro" id="IPR013429">
    <property type="entry name" value="Regulatory_FmdB_Zinc_ribbon"/>
</dbReference>
<keyword evidence="4" id="KW-1185">Reference proteome</keyword>
<dbReference type="RefSeq" id="WP_382397530.1">
    <property type="nucleotide sequence ID" value="NZ_JBHSWH010000001.1"/>
</dbReference>
<name>A0ABW2AAD7_9MICO</name>
<evidence type="ECO:0000313" key="4">
    <source>
        <dbReference type="Proteomes" id="UP001596298"/>
    </source>
</evidence>
<accession>A0ABW2AAD7</accession>
<proteinExistence type="predicted"/>
<sequence>MRVPTYAYVCRDCAHAFDAQQSFSDDALTTCPECGGVLRKQFGAVGVVFKGSGFYKTDSRDSGKKSTASTPASKDSATKESSTTKDTSTTTKSSDSSSSTSSTAGAPAKSASDGSAA</sequence>
<feature type="domain" description="Putative regulatory protein FmdB zinc ribbon" evidence="2">
    <location>
        <begin position="4"/>
        <end position="43"/>
    </location>
</feature>
<dbReference type="SMART" id="SM00834">
    <property type="entry name" value="CxxC_CXXC_SSSS"/>
    <property type="match status" value="1"/>
</dbReference>
<dbReference type="Pfam" id="PF09723">
    <property type="entry name" value="Zn_ribbon_8"/>
    <property type="match status" value="1"/>
</dbReference>
<dbReference type="PANTHER" id="PTHR34404:SF2">
    <property type="entry name" value="CONSERVED SERINE RICH PROTEIN"/>
    <property type="match status" value="1"/>
</dbReference>
<dbReference type="Proteomes" id="UP001596298">
    <property type="component" value="Unassembled WGS sequence"/>
</dbReference>
<evidence type="ECO:0000256" key="1">
    <source>
        <dbReference type="SAM" id="MobiDB-lite"/>
    </source>
</evidence>
<gene>
    <name evidence="3" type="ORF">ACFQDH_00700</name>
</gene>
<dbReference type="PANTHER" id="PTHR34404">
    <property type="entry name" value="REGULATORY PROTEIN, FMDB FAMILY"/>
    <property type="match status" value="1"/>
</dbReference>